<dbReference type="AlphaFoldDB" id="G3NX69"/>
<dbReference type="Ensembl" id="ENSGACT00000009960.2">
    <property type="protein sequence ID" value="ENSGACP00000009938.2"/>
    <property type="gene ID" value="ENSGACG00000007473.2"/>
</dbReference>
<sequence length="554" mass="62321">MGCRAAAALARQLSEESEDALQGVICLSFPLHPPALMNAHLQRSEDLRGLPDHLSVLCVSGTEDIMCDRGAWASMAAEPWNRVNIAFPGAVSCVRIHFSSSTGERVRGLVAANEMVLKLCRSDILQTEVRVLYKLLYVLNNSARGNKTFKGLKQVEQCINRLNRMKLVDALQELKGQCPNRIQRQLSINAGVCDVPSQPMLEWLCLKVLGAGQLISCTLNRCSRAFTLSRQHLKLEEFIVLNMVISSMLSRLWVVFRGILVSLSTLYQQLLQLLGEVAEAHPMPFLRDFSLPADMAQFLGPADACLLIIKTPHGHCAKTLQERQRSEKPLANVNNRRKTRKEDLGVAIERGISLESDMKPFLKVVRGLTVGKSIAQKTRKDDKKQTFKKQVKEATTFTGMVTHLEEMIPWCKSQKMGKEKRLLTFLLLRCRRMKCLEAAGFNVQRKLRAFRQKACWASSPHRSEPRAGRPSAGMRGRARLRTRFQSLRSRFESSKRRTGVRHKRTRGQRKTPELSASGPSWDDRTNGSKCLVTPPTPGWDSHDDIDDIFATLGL</sequence>
<accession>G3NX69</accession>
<proteinExistence type="predicted"/>
<reference evidence="3" key="2">
    <citation type="submission" date="2025-08" db="UniProtKB">
        <authorList>
            <consortium name="Ensembl"/>
        </authorList>
    </citation>
    <scope>IDENTIFICATION</scope>
</reference>
<evidence type="ECO:0000259" key="2">
    <source>
        <dbReference type="Pfam" id="PF14780"/>
    </source>
</evidence>
<keyword evidence="4" id="KW-1185">Reference proteome</keyword>
<evidence type="ECO:0000313" key="3">
    <source>
        <dbReference type="Ensembl" id="ENSGACP00000009938.2"/>
    </source>
</evidence>
<dbReference type="GO" id="GO:0005634">
    <property type="term" value="C:nucleus"/>
    <property type="evidence" value="ECO:0007669"/>
    <property type="project" value="TreeGrafter"/>
</dbReference>
<name>G3NX69_GASAC</name>
<evidence type="ECO:0000313" key="4">
    <source>
        <dbReference type="Proteomes" id="UP000007635"/>
    </source>
</evidence>
<evidence type="ECO:0000256" key="1">
    <source>
        <dbReference type="SAM" id="MobiDB-lite"/>
    </source>
</evidence>
<reference evidence="3 4" key="1">
    <citation type="journal article" date="2021" name="G3 (Bethesda)">
        <title>Improved contiguity of the threespine stickleback genome using long-read sequencing.</title>
        <authorList>
            <person name="Nath S."/>
            <person name="Shaw D.E."/>
            <person name="White M.A."/>
        </authorList>
    </citation>
    <scope>NUCLEOTIDE SEQUENCE [LARGE SCALE GENOMIC DNA]</scope>
    <source>
        <strain evidence="3 4">Lake Benthic</strain>
    </source>
</reference>
<reference evidence="3" key="3">
    <citation type="submission" date="2025-09" db="UniProtKB">
        <authorList>
            <consortium name="Ensembl"/>
        </authorList>
    </citation>
    <scope>IDENTIFICATION</scope>
</reference>
<dbReference type="InParanoid" id="G3NX69"/>
<feature type="compositionally biased region" description="Basic residues" evidence="1">
    <location>
        <begin position="496"/>
        <end position="509"/>
    </location>
</feature>
<dbReference type="InterPro" id="IPR027951">
    <property type="entry name" value="Nepro_N"/>
</dbReference>
<dbReference type="Pfam" id="PF14780">
    <property type="entry name" value="NEPRO_N"/>
    <property type="match status" value="1"/>
</dbReference>
<dbReference type="eggNOG" id="ENOG502QTP3">
    <property type="taxonomic scope" value="Eukaryota"/>
</dbReference>
<dbReference type="STRING" id="69293.ENSGACP00000009938"/>
<protein>
    <submittedName>
        <fullName evidence="3">Nucleolus and neural progenitor protein</fullName>
    </submittedName>
</protein>
<dbReference type="Proteomes" id="UP000007635">
    <property type="component" value="Chromosome XVI"/>
</dbReference>
<dbReference type="InterPro" id="IPR052835">
    <property type="entry name" value="Nepro"/>
</dbReference>
<dbReference type="Bgee" id="ENSGACG00000007473">
    <property type="expression patterns" value="Expressed in head kidney and 12 other cell types or tissues"/>
</dbReference>
<dbReference type="GO" id="GO:0045747">
    <property type="term" value="P:positive regulation of Notch signaling pathway"/>
    <property type="evidence" value="ECO:0007669"/>
    <property type="project" value="TreeGrafter"/>
</dbReference>
<feature type="region of interest" description="Disordered" evidence="1">
    <location>
        <begin position="458"/>
        <end position="544"/>
    </location>
</feature>
<organism evidence="3 4">
    <name type="scientific">Gasterosteus aculeatus aculeatus</name>
    <name type="common">three-spined stickleback</name>
    <dbReference type="NCBI Taxonomy" id="481459"/>
    <lineage>
        <taxon>Eukaryota</taxon>
        <taxon>Metazoa</taxon>
        <taxon>Chordata</taxon>
        <taxon>Craniata</taxon>
        <taxon>Vertebrata</taxon>
        <taxon>Euteleostomi</taxon>
        <taxon>Actinopterygii</taxon>
        <taxon>Neopterygii</taxon>
        <taxon>Teleostei</taxon>
        <taxon>Neoteleostei</taxon>
        <taxon>Acanthomorphata</taxon>
        <taxon>Eupercaria</taxon>
        <taxon>Perciformes</taxon>
        <taxon>Cottioidei</taxon>
        <taxon>Gasterosteales</taxon>
        <taxon>Gasterosteidae</taxon>
        <taxon>Gasterosteus</taxon>
    </lineage>
</organism>
<dbReference type="FunCoup" id="G3NX69">
    <property type="interactions" value="1063"/>
</dbReference>
<dbReference type="PANTHER" id="PTHR34761">
    <property type="entry name" value="NUCLEOLUS AND NEURAL PROGENITOR PROTEIN"/>
    <property type="match status" value="1"/>
</dbReference>
<feature type="domain" description="Nucleolus and neural progenitor protein-like N-terminal" evidence="2">
    <location>
        <begin position="80"/>
        <end position="271"/>
    </location>
</feature>
<dbReference type="GeneTree" id="ENSGT00390000007644"/>
<dbReference type="PANTHER" id="PTHR34761:SF1">
    <property type="entry name" value="NUCLEOLUS AND NEURAL PROGENITOR PROTEIN"/>
    <property type="match status" value="1"/>
</dbReference>